<dbReference type="EMBL" id="JAAKZH010000004">
    <property type="protein sequence ID" value="NGO65045.1"/>
    <property type="molecule type" value="Genomic_DNA"/>
</dbReference>
<dbReference type="InterPro" id="IPR016181">
    <property type="entry name" value="Acyl_CoA_acyltransferase"/>
</dbReference>
<dbReference type="RefSeq" id="WP_163902669.1">
    <property type="nucleotide sequence ID" value="NZ_CP048427.1"/>
</dbReference>
<dbReference type="SUPFAM" id="SSF55729">
    <property type="entry name" value="Acyl-CoA N-acyltransferases (Nat)"/>
    <property type="match status" value="1"/>
</dbReference>
<proteinExistence type="predicted"/>
<dbReference type="PANTHER" id="PTHR43877:SF2">
    <property type="entry name" value="AMINOALKYLPHOSPHONATE N-ACETYLTRANSFERASE-RELATED"/>
    <property type="match status" value="1"/>
</dbReference>
<evidence type="ECO:0000256" key="1">
    <source>
        <dbReference type="ARBA" id="ARBA00022679"/>
    </source>
</evidence>
<protein>
    <submittedName>
        <fullName evidence="4">GNAT family N-acetyltransferase</fullName>
    </submittedName>
</protein>
<comment type="caution">
    <text evidence="4">The sequence shown here is derived from an EMBL/GenBank/DDBJ whole genome shotgun (WGS) entry which is preliminary data.</text>
</comment>
<dbReference type="Pfam" id="PF00583">
    <property type="entry name" value="Acetyltransf_1"/>
    <property type="match status" value="1"/>
</dbReference>
<dbReference type="Proteomes" id="UP000477849">
    <property type="component" value="Unassembled WGS sequence"/>
</dbReference>
<dbReference type="InterPro" id="IPR000182">
    <property type="entry name" value="GNAT_dom"/>
</dbReference>
<dbReference type="GO" id="GO:0016747">
    <property type="term" value="F:acyltransferase activity, transferring groups other than amino-acyl groups"/>
    <property type="evidence" value="ECO:0007669"/>
    <property type="project" value="InterPro"/>
</dbReference>
<dbReference type="InterPro" id="IPR050832">
    <property type="entry name" value="Bact_Acetyltransf"/>
</dbReference>
<dbReference type="PANTHER" id="PTHR43877">
    <property type="entry name" value="AMINOALKYLPHOSPHONATE N-ACETYLTRANSFERASE-RELATED-RELATED"/>
    <property type="match status" value="1"/>
</dbReference>
<accession>A0A6M1S1R8</accession>
<evidence type="ECO:0000256" key="2">
    <source>
        <dbReference type="ARBA" id="ARBA00023315"/>
    </source>
</evidence>
<dbReference type="PROSITE" id="PS51186">
    <property type="entry name" value="GNAT"/>
    <property type="match status" value="1"/>
</dbReference>
<reference evidence="4 5" key="1">
    <citation type="submission" date="2020-02" db="EMBL/GenBank/DDBJ databases">
        <title>Genome sequence of the type strain CCBAU10050 of Rhizobium daejeonense.</title>
        <authorList>
            <person name="Gao J."/>
            <person name="Sun J."/>
        </authorList>
    </citation>
    <scope>NUCLEOTIDE SEQUENCE [LARGE SCALE GENOMIC DNA]</scope>
    <source>
        <strain evidence="4 5">CCBAU10050</strain>
    </source>
</reference>
<gene>
    <name evidence="4" type="ORF">G6N76_15350</name>
</gene>
<keyword evidence="1 4" id="KW-0808">Transferase</keyword>
<evidence type="ECO:0000313" key="5">
    <source>
        <dbReference type="Proteomes" id="UP000477849"/>
    </source>
</evidence>
<feature type="domain" description="N-acetyltransferase" evidence="3">
    <location>
        <begin position="3"/>
        <end position="158"/>
    </location>
</feature>
<dbReference type="Gene3D" id="3.40.630.30">
    <property type="match status" value="1"/>
</dbReference>
<keyword evidence="2" id="KW-0012">Acyltransferase</keyword>
<dbReference type="AlphaFoldDB" id="A0A6M1S1R8"/>
<keyword evidence="5" id="KW-1185">Reference proteome</keyword>
<name>A0A6M1S1R8_9HYPH</name>
<evidence type="ECO:0000313" key="4">
    <source>
        <dbReference type="EMBL" id="NGO65045.1"/>
    </source>
</evidence>
<dbReference type="CDD" id="cd04301">
    <property type="entry name" value="NAT_SF"/>
    <property type="match status" value="1"/>
</dbReference>
<organism evidence="4 5">
    <name type="scientific">Rhizobium daejeonense</name>
    <dbReference type="NCBI Taxonomy" id="240521"/>
    <lineage>
        <taxon>Bacteria</taxon>
        <taxon>Pseudomonadati</taxon>
        <taxon>Pseudomonadota</taxon>
        <taxon>Alphaproteobacteria</taxon>
        <taxon>Hyphomicrobiales</taxon>
        <taxon>Rhizobiaceae</taxon>
        <taxon>Rhizobium/Agrobacterium group</taxon>
        <taxon>Rhizobium</taxon>
    </lineage>
</organism>
<sequence length="161" mass="18251">MTIELRRLDDDFGRYDELLDLILRAFAYMDGVIDPPSSAHRLTPHLLREKAREEIGIAAFENGQLSACAFFRPEPASLYIGKLAVLPEAQGKGIGWLLLMEAETIAATLRLPELRLETRIELVGNHRRFATWGFRKTAENSHADYQRITSIEMRKALLGLT</sequence>
<evidence type="ECO:0000259" key="3">
    <source>
        <dbReference type="PROSITE" id="PS51186"/>
    </source>
</evidence>